<organism evidence="1 2">
    <name type="scientific">Segatella bryantii</name>
    <name type="common">Prevotella bryantii</name>
    <dbReference type="NCBI Taxonomy" id="77095"/>
    <lineage>
        <taxon>Bacteria</taxon>
        <taxon>Pseudomonadati</taxon>
        <taxon>Bacteroidota</taxon>
        <taxon>Bacteroidia</taxon>
        <taxon>Bacteroidales</taxon>
        <taxon>Prevotellaceae</taxon>
        <taxon>Segatella</taxon>
    </lineage>
</organism>
<proteinExistence type="predicted"/>
<dbReference type="AlphaFoldDB" id="A0AA37ME54"/>
<evidence type="ECO:0000313" key="2">
    <source>
        <dbReference type="Proteomes" id="UP000887043"/>
    </source>
</evidence>
<gene>
    <name evidence="1" type="ORF">PRRU23_14130</name>
</gene>
<name>A0AA37ME54_SEGBR</name>
<evidence type="ECO:0000313" key="1">
    <source>
        <dbReference type="EMBL" id="GJG27713.1"/>
    </source>
</evidence>
<comment type="caution">
    <text evidence="1">The sequence shown here is derived from an EMBL/GenBank/DDBJ whole genome shotgun (WGS) entry which is preliminary data.</text>
</comment>
<accession>A0AA37ME54</accession>
<sequence length="107" mass="12758">MYLSLKNERKIHIVKRAFFIGNKKYLSKISTLKVFQLLLNDFRATIIILSHIILLLSHKREKKYCLINRIIVSLQYQKNKVDYSQTLKDKKRCESHIMVIGYLFALD</sequence>
<dbReference type="EMBL" id="BPTR01000001">
    <property type="protein sequence ID" value="GJG27713.1"/>
    <property type="molecule type" value="Genomic_DNA"/>
</dbReference>
<protein>
    <submittedName>
        <fullName evidence="1">Uncharacterized protein</fullName>
    </submittedName>
</protein>
<dbReference type="Proteomes" id="UP000887043">
    <property type="component" value="Unassembled WGS sequence"/>
</dbReference>
<reference evidence="1" key="1">
    <citation type="submission" date="2021-08" db="EMBL/GenBank/DDBJ databases">
        <title>Prevotella lacticifex sp. nov., isolated from rumen of cow.</title>
        <authorList>
            <person name="Shinkai T."/>
            <person name="Ikeyama N."/>
            <person name="Kumagai M."/>
            <person name="Ohmori H."/>
            <person name="Sakamoto M."/>
            <person name="Ohkuma M."/>
            <person name="Mitsumori M."/>
        </authorList>
    </citation>
    <scope>NUCLEOTIDE SEQUENCE</scope>
    <source>
        <strain evidence="1">DSM 11371</strain>
    </source>
</reference>